<gene>
    <name evidence="1" type="ORF">K432DRAFT_415179</name>
</gene>
<dbReference type="PANTHER" id="PTHR28152">
    <property type="entry name" value="HYDROXYACYL-THIOESTER DEHYDRATASE TYPE 2, MITOCHONDRIAL"/>
    <property type="match status" value="1"/>
</dbReference>
<dbReference type="InterPro" id="IPR029069">
    <property type="entry name" value="HotDog_dom_sf"/>
</dbReference>
<reference evidence="1 2" key="1">
    <citation type="journal article" date="2016" name="Nat. Commun.">
        <title>Ectomycorrhizal ecology is imprinted in the genome of the dominant symbiotic fungus Cenococcum geophilum.</title>
        <authorList>
            <consortium name="DOE Joint Genome Institute"/>
            <person name="Peter M."/>
            <person name="Kohler A."/>
            <person name="Ohm R.A."/>
            <person name="Kuo A."/>
            <person name="Krutzmann J."/>
            <person name="Morin E."/>
            <person name="Arend M."/>
            <person name="Barry K.W."/>
            <person name="Binder M."/>
            <person name="Choi C."/>
            <person name="Clum A."/>
            <person name="Copeland A."/>
            <person name="Grisel N."/>
            <person name="Haridas S."/>
            <person name="Kipfer T."/>
            <person name="LaButti K."/>
            <person name="Lindquist E."/>
            <person name="Lipzen A."/>
            <person name="Maire R."/>
            <person name="Meier B."/>
            <person name="Mihaltcheva S."/>
            <person name="Molinier V."/>
            <person name="Murat C."/>
            <person name="Poggeler S."/>
            <person name="Quandt C.A."/>
            <person name="Sperisen C."/>
            <person name="Tritt A."/>
            <person name="Tisserant E."/>
            <person name="Crous P.W."/>
            <person name="Henrissat B."/>
            <person name="Nehls U."/>
            <person name="Egli S."/>
            <person name="Spatafora J.W."/>
            <person name="Grigoriev I.V."/>
            <person name="Martin F.M."/>
        </authorList>
    </citation>
    <scope>NUCLEOTIDE SEQUENCE [LARGE SCALE GENOMIC DNA]</scope>
    <source>
        <strain evidence="1 2">CBS 459.81</strain>
    </source>
</reference>
<dbReference type="SUPFAM" id="SSF54637">
    <property type="entry name" value="Thioesterase/thiol ester dehydrase-isomerase"/>
    <property type="match status" value="1"/>
</dbReference>
<dbReference type="PANTHER" id="PTHR28152:SF1">
    <property type="entry name" value="HYDROXYACYL-THIOESTER DEHYDRATASE TYPE 2, MITOCHONDRIAL"/>
    <property type="match status" value="1"/>
</dbReference>
<dbReference type="Proteomes" id="UP000250266">
    <property type="component" value="Unassembled WGS sequence"/>
</dbReference>
<accession>A0A8E2EFS3</accession>
<name>A0A8E2EFS3_9PEZI</name>
<evidence type="ECO:0000313" key="1">
    <source>
        <dbReference type="EMBL" id="OCK82723.1"/>
    </source>
</evidence>
<organism evidence="1 2">
    <name type="scientific">Lepidopterella palustris CBS 459.81</name>
    <dbReference type="NCBI Taxonomy" id="1314670"/>
    <lineage>
        <taxon>Eukaryota</taxon>
        <taxon>Fungi</taxon>
        <taxon>Dikarya</taxon>
        <taxon>Ascomycota</taxon>
        <taxon>Pezizomycotina</taxon>
        <taxon>Dothideomycetes</taxon>
        <taxon>Pleosporomycetidae</taxon>
        <taxon>Mytilinidiales</taxon>
        <taxon>Argynnaceae</taxon>
        <taxon>Lepidopterella</taxon>
    </lineage>
</organism>
<dbReference type="InterPro" id="IPR052741">
    <property type="entry name" value="Mitochondrial_HTD2"/>
</dbReference>
<keyword evidence="2" id="KW-1185">Reference proteome</keyword>
<dbReference type="AlphaFoldDB" id="A0A8E2EFS3"/>
<dbReference type="OrthoDB" id="3257538at2759"/>
<evidence type="ECO:0000313" key="2">
    <source>
        <dbReference type="Proteomes" id="UP000250266"/>
    </source>
</evidence>
<sequence>MTRRNLPLIYDDMTPRPSYNLDISLRSFLPPAWTTASPTMPELPAEDEKAPELPPAHHLVYFNPTIPEDDLLPDGTDPLQSPGEPFVRRMWAGGSLRFDHDQNHHKNITLNGKRWVCHEFIRDVQIKGKEGDEKVFVSIERRMASWEGVTHGRFAFEVEDTIRRRLWEEDDQKFGYAQVIERRNIVFMREKTPNELVAAAEAAKAAKKLGKMLMPQNKPDFTYTLSPTCNLLFRYSALTFNAHAIHLDPQYCREVEGHRNLLVHGPLTLTLLVTMLREHLKTLDPPQRVFSFDYRNLAPLYANEPLKLCCRMIEDGKYEVWAETPEGGIAIKTYGY</sequence>
<dbReference type="Gene3D" id="3.10.129.10">
    <property type="entry name" value="Hotdog Thioesterase"/>
    <property type="match status" value="1"/>
</dbReference>
<protein>
    <recommendedName>
        <fullName evidence="3">Hydroxyacyl-thioester dehydratase type 2, mitochondrial</fullName>
    </recommendedName>
</protein>
<dbReference type="GO" id="GO:0005739">
    <property type="term" value="C:mitochondrion"/>
    <property type="evidence" value="ECO:0007669"/>
    <property type="project" value="TreeGrafter"/>
</dbReference>
<proteinExistence type="predicted"/>
<evidence type="ECO:0008006" key="3">
    <source>
        <dbReference type="Google" id="ProtNLM"/>
    </source>
</evidence>
<dbReference type="GO" id="GO:0019171">
    <property type="term" value="F:(3R)-hydroxyacyl-[acyl-carrier-protein] dehydratase activity"/>
    <property type="evidence" value="ECO:0007669"/>
    <property type="project" value="TreeGrafter"/>
</dbReference>
<dbReference type="EMBL" id="KV744880">
    <property type="protein sequence ID" value="OCK82723.1"/>
    <property type="molecule type" value="Genomic_DNA"/>
</dbReference>